<keyword evidence="2" id="KW-0472">Membrane</keyword>
<sequence length="494" mass="51560">MTDTTDVAPRSRTVSPLDLLRPPVRRWRTTLAGVLLGLLGAVGYLATAGGFEATAVVAVRPVVTDPFTYPGPGSDRVVNMTVENGLATGTEVVTAVAAATGQGEEAARASLTVELPDGSQVLRFRYAAPTADAAVAGANAAANTYLDVRRRLYQTQRDARIASYDQSIAALAAERDKVRAALPSGAGSVAATAALDRLRSLNDQLGELATRRADAAAVDVTPGTVTRIATPPAAPGRMPLPIVLIAALAGGLLAGAVLATAVEALSRRVRTGYDAATISGLPLLAELRGRRFGQGRSQLTADLRYLVPAILGRLGPATRRIVLLAPGSGELPTGVAAGLAVALADGGNEVHWQDLTPEAPLSRSRVLASATGPITERPRPTDTTEPLTRPRPSPVLVEQRERDRTSASVTRSVPIGRGRVWLIAPADPDEKLITLVRAVPADWDALGVRSVQQAAVVLVARRDHTRAADLDRLATTLRLSGVRTLGIVLVSGHD</sequence>
<evidence type="ECO:0000256" key="2">
    <source>
        <dbReference type="SAM" id="Phobius"/>
    </source>
</evidence>
<evidence type="ECO:0000313" key="4">
    <source>
        <dbReference type="Proteomes" id="UP001240236"/>
    </source>
</evidence>
<proteinExistence type="predicted"/>
<dbReference type="EMBL" id="JAUSUZ010000001">
    <property type="protein sequence ID" value="MDQ0371059.1"/>
    <property type="molecule type" value="Genomic_DNA"/>
</dbReference>
<dbReference type="RefSeq" id="WP_307247524.1">
    <property type="nucleotide sequence ID" value="NZ_JAUSUZ010000001.1"/>
</dbReference>
<keyword evidence="2" id="KW-0812">Transmembrane</keyword>
<dbReference type="Proteomes" id="UP001240236">
    <property type="component" value="Unassembled WGS sequence"/>
</dbReference>
<protein>
    <submittedName>
        <fullName evidence="3">Uncharacterized protein involved in exopolysaccharide biosynthesis</fullName>
    </submittedName>
</protein>
<feature type="transmembrane region" description="Helical" evidence="2">
    <location>
        <begin position="31"/>
        <end position="51"/>
    </location>
</feature>
<name>A0AAE4B1V8_9ACTN</name>
<dbReference type="AlphaFoldDB" id="A0AAE4B1V8"/>
<dbReference type="InterPro" id="IPR050445">
    <property type="entry name" value="Bact_polysacc_biosynth/exp"/>
</dbReference>
<dbReference type="PANTHER" id="PTHR32309">
    <property type="entry name" value="TYROSINE-PROTEIN KINASE"/>
    <property type="match status" value="1"/>
</dbReference>
<organism evidence="3 4">
    <name type="scientific">Catenuloplanes indicus</name>
    <dbReference type="NCBI Taxonomy" id="137267"/>
    <lineage>
        <taxon>Bacteria</taxon>
        <taxon>Bacillati</taxon>
        <taxon>Actinomycetota</taxon>
        <taxon>Actinomycetes</taxon>
        <taxon>Micromonosporales</taxon>
        <taxon>Micromonosporaceae</taxon>
        <taxon>Catenuloplanes</taxon>
    </lineage>
</organism>
<gene>
    <name evidence="3" type="ORF">J2S42_007728</name>
</gene>
<keyword evidence="4" id="KW-1185">Reference proteome</keyword>
<accession>A0AAE4B1V8</accession>
<evidence type="ECO:0000256" key="1">
    <source>
        <dbReference type="SAM" id="MobiDB-lite"/>
    </source>
</evidence>
<feature type="region of interest" description="Disordered" evidence="1">
    <location>
        <begin position="368"/>
        <end position="409"/>
    </location>
</feature>
<keyword evidence="2" id="KW-1133">Transmembrane helix</keyword>
<comment type="caution">
    <text evidence="3">The sequence shown here is derived from an EMBL/GenBank/DDBJ whole genome shotgun (WGS) entry which is preliminary data.</text>
</comment>
<dbReference type="PANTHER" id="PTHR32309:SF31">
    <property type="entry name" value="CAPSULAR EXOPOLYSACCHARIDE FAMILY"/>
    <property type="match status" value="1"/>
</dbReference>
<feature type="transmembrane region" description="Helical" evidence="2">
    <location>
        <begin position="240"/>
        <end position="262"/>
    </location>
</feature>
<reference evidence="3 4" key="1">
    <citation type="submission" date="2023-07" db="EMBL/GenBank/DDBJ databases">
        <title>Sequencing the genomes of 1000 actinobacteria strains.</title>
        <authorList>
            <person name="Klenk H.-P."/>
        </authorList>
    </citation>
    <scope>NUCLEOTIDE SEQUENCE [LARGE SCALE GENOMIC DNA]</scope>
    <source>
        <strain evidence="3 4">DSM 44709</strain>
    </source>
</reference>
<evidence type="ECO:0000313" key="3">
    <source>
        <dbReference type="EMBL" id="MDQ0371059.1"/>
    </source>
</evidence>